<proteinExistence type="predicted"/>
<name>A0A8J3IW08_9CHLR</name>
<accession>A0A8J3IW08</accession>
<sequence length="74" mass="8453">MKKKEDINNYCIAQEAAQILSNKLGRPVRPDYISKMSKSKKHHIRTIRKHSRLMMYHRGDVAACVLGSQVAVAM</sequence>
<dbReference type="AlphaFoldDB" id="A0A8J3IW08"/>
<dbReference type="Proteomes" id="UP000597444">
    <property type="component" value="Unassembled WGS sequence"/>
</dbReference>
<protein>
    <submittedName>
        <fullName evidence="1">Uncharacterized protein</fullName>
    </submittedName>
</protein>
<evidence type="ECO:0000313" key="1">
    <source>
        <dbReference type="EMBL" id="GHO99530.1"/>
    </source>
</evidence>
<comment type="caution">
    <text evidence="1">The sequence shown here is derived from an EMBL/GenBank/DDBJ whole genome shotgun (WGS) entry which is preliminary data.</text>
</comment>
<organism evidence="1 2">
    <name type="scientific">Reticulibacter mediterranei</name>
    <dbReference type="NCBI Taxonomy" id="2778369"/>
    <lineage>
        <taxon>Bacteria</taxon>
        <taxon>Bacillati</taxon>
        <taxon>Chloroflexota</taxon>
        <taxon>Ktedonobacteria</taxon>
        <taxon>Ktedonobacterales</taxon>
        <taxon>Reticulibacteraceae</taxon>
        <taxon>Reticulibacter</taxon>
    </lineage>
</organism>
<gene>
    <name evidence="1" type="ORF">KSF_095780</name>
</gene>
<dbReference type="EMBL" id="BNJK01000002">
    <property type="protein sequence ID" value="GHO99530.1"/>
    <property type="molecule type" value="Genomic_DNA"/>
</dbReference>
<dbReference type="RefSeq" id="WP_220210172.1">
    <property type="nucleotide sequence ID" value="NZ_BNJK01000002.1"/>
</dbReference>
<evidence type="ECO:0000313" key="2">
    <source>
        <dbReference type="Proteomes" id="UP000597444"/>
    </source>
</evidence>
<keyword evidence="2" id="KW-1185">Reference proteome</keyword>
<reference evidence="1" key="1">
    <citation type="submission" date="2020-10" db="EMBL/GenBank/DDBJ databases">
        <title>Taxonomic study of unclassified bacteria belonging to the class Ktedonobacteria.</title>
        <authorList>
            <person name="Yabe S."/>
            <person name="Wang C.M."/>
            <person name="Zheng Y."/>
            <person name="Sakai Y."/>
            <person name="Cavaletti L."/>
            <person name="Monciardini P."/>
            <person name="Donadio S."/>
        </authorList>
    </citation>
    <scope>NUCLEOTIDE SEQUENCE</scope>
    <source>
        <strain evidence="1">ID150040</strain>
    </source>
</reference>